<evidence type="ECO:0000313" key="1">
    <source>
        <dbReference type="EMBL" id="GAA1965322.1"/>
    </source>
</evidence>
<dbReference type="RefSeq" id="WP_344045489.1">
    <property type="nucleotide sequence ID" value="NZ_BAAAPB010000002.1"/>
</dbReference>
<proteinExistence type="predicted"/>
<accession>A0ABN2R8E6</accession>
<name>A0ABN2R8E6_9ACTN</name>
<reference evidence="1 2" key="1">
    <citation type="journal article" date="2019" name="Int. J. Syst. Evol. Microbiol.">
        <title>The Global Catalogue of Microorganisms (GCM) 10K type strain sequencing project: providing services to taxonomists for standard genome sequencing and annotation.</title>
        <authorList>
            <consortium name="The Broad Institute Genomics Platform"/>
            <consortium name="The Broad Institute Genome Sequencing Center for Infectious Disease"/>
            <person name="Wu L."/>
            <person name="Ma J."/>
        </authorList>
    </citation>
    <scope>NUCLEOTIDE SEQUENCE [LARGE SCALE GENOMIC DNA]</scope>
    <source>
        <strain evidence="1 2">JCM 15309</strain>
    </source>
</reference>
<protein>
    <submittedName>
        <fullName evidence="1">Uncharacterized protein</fullName>
    </submittedName>
</protein>
<keyword evidence="2" id="KW-1185">Reference proteome</keyword>
<dbReference type="Proteomes" id="UP001500571">
    <property type="component" value="Unassembled WGS sequence"/>
</dbReference>
<gene>
    <name evidence="1" type="ORF">GCM10009798_27010</name>
</gene>
<organism evidence="1 2">
    <name type="scientific">Nocardioides panacihumi</name>
    <dbReference type="NCBI Taxonomy" id="400774"/>
    <lineage>
        <taxon>Bacteria</taxon>
        <taxon>Bacillati</taxon>
        <taxon>Actinomycetota</taxon>
        <taxon>Actinomycetes</taxon>
        <taxon>Propionibacteriales</taxon>
        <taxon>Nocardioidaceae</taxon>
        <taxon>Nocardioides</taxon>
    </lineage>
</organism>
<dbReference type="EMBL" id="BAAAPB010000002">
    <property type="protein sequence ID" value="GAA1965322.1"/>
    <property type="molecule type" value="Genomic_DNA"/>
</dbReference>
<sequence>MSAILLPELLASISVAVASGAAVDVLKRSASLLQRRKREARMVAESADRVEKLARELQARQAKSDGRDLKEQYLEAVQNLSGSLADTPEAVIRVGNLLLVKTRGEVISRVLTSTEEALLDSHPSIVADTGSALAFLDVRPTN</sequence>
<evidence type="ECO:0000313" key="2">
    <source>
        <dbReference type="Proteomes" id="UP001500571"/>
    </source>
</evidence>
<comment type="caution">
    <text evidence="1">The sequence shown here is derived from an EMBL/GenBank/DDBJ whole genome shotgun (WGS) entry which is preliminary data.</text>
</comment>